<organism evidence="1 2">
    <name type="scientific">Melipona quadrifasciata</name>
    <dbReference type="NCBI Taxonomy" id="166423"/>
    <lineage>
        <taxon>Eukaryota</taxon>
        <taxon>Metazoa</taxon>
        <taxon>Ecdysozoa</taxon>
        <taxon>Arthropoda</taxon>
        <taxon>Hexapoda</taxon>
        <taxon>Insecta</taxon>
        <taxon>Pterygota</taxon>
        <taxon>Neoptera</taxon>
        <taxon>Endopterygota</taxon>
        <taxon>Hymenoptera</taxon>
        <taxon>Apocrita</taxon>
        <taxon>Aculeata</taxon>
        <taxon>Apoidea</taxon>
        <taxon>Anthophila</taxon>
        <taxon>Apidae</taxon>
        <taxon>Melipona</taxon>
    </lineage>
</organism>
<dbReference type="AlphaFoldDB" id="A0A0N0BIX6"/>
<proteinExistence type="predicted"/>
<name>A0A0N0BIX6_9HYME</name>
<protein>
    <submittedName>
        <fullName evidence="1">Uncharacterized protein</fullName>
    </submittedName>
</protein>
<dbReference type="EMBL" id="KQ435724">
    <property type="protein sequence ID" value="KOX78318.1"/>
    <property type="molecule type" value="Genomic_DNA"/>
</dbReference>
<evidence type="ECO:0000313" key="1">
    <source>
        <dbReference type="EMBL" id="KOX78318.1"/>
    </source>
</evidence>
<keyword evidence="2" id="KW-1185">Reference proteome</keyword>
<sequence length="104" mass="12299">MKAKPERQREESDSILHYLVHFLPHCKTPLWPCVHLLRELLLPLELPLPELDTLSDLLIDFFVGSSNSLSNIWRMVLCLRLNGFVYMFDFSSGLYFRDTRRIFS</sequence>
<dbReference type="OrthoDB" id="10620521at2759"/>
<accession>A0A0N0BIX6</accession>
<gene>
    <name evidence="1" type="ORF">WN51_07724</name>
</gene>
<evidence type="ECO:0000313" key="2">
    <source>
        <dbReference type="Proteomes" id="UP000053105"/>
    </source>
</evidence>
<dbReference type="Proteomes" id="UP000053105">
    <property type="component" value="Unassembled WGS sequence"/>
</dbReference>
<reference evidence="1 2" key="1">
    <citation type="submission" date="2015-07" db="EMBL/GenBank/DDBJ databases">
        <title>The genome of Melipona quadrifasciata.</title>
        <authorList>
            <person name="Pan H."/>
            <person name="Kapheim K."/>
        </authorList>
    </citation>
    <scope>NUCLEOTIDE SEQUENCE [LARGE SCALE GENOMIC DNA]</scope>
    <source>
        <strain evidence="1">0111107301</strain>
        <tissue evidence="1">Whole body</tissue>
    </source>
</reference>